<keyword evidence="4" id="KW-1185">Reference proteome</keyword>
<evidence type="ECO:0000313" key="3">
    <source>
        <dbReference type="EMBL" id="RMX06652.1"/>
    </source>
</evidence>
<dbReference type="Pfam" id="PF03480">
    <property type="entry name" value="DctP"/>
    <property type="match status" value="1"/>
</dbReference>
<dbReference type="RefSeq" id="WP_122228341.1">
    <property type="nucleotide sequence ID" value="NZ_RDQO01000002.1"/>
</dbReference>
<dbReference type="PROSITE" id="PS51257">
    <property type="entry name" value="PROKAR_LIPOPROTEIN"/>
    <property type="match status" value="1"/>
</dbReference>
<protein>
    <submittedName>
        <fullName evidence="3">TRAP transporter substrate-binding protein</fullName>
    </submittedName>
</protein>
<dbReference type="InterPro" id="IPR038404">
    <property type="entry name" value="TRAP_DctP_sf"/>
</dbReference>
<proteinExistence type="predicted"/>
<dbReference type="AlphaFoldDB" id="A0A3M6QVX9"/>
<dbReference type="NCBIfam" id="NF037995">
    <property type="entry name" value="TRAP_S1"/>
    <property type="match status" value="1"/>
</dbReference>
<reference evidence="3 4" key="1">
    <citation type="submission" date="2018-10" db="EMBL/GenBank/DDBJ databases">
        <title>Draft genome of Cortibacter populi DSM10536.</title>
        <authorList>
            <person name="Bernier A.-M."/>
            <person name="Bernard K."/>
        </authorList>
    </citation>
    <scope>NUCLEOTIDE SEQUENCE [LARGE SCALE GENOMIC DNA]</scope>
    <source>
        <strain evidence="3 4">DSM 105136</strain>
    </source>
</reference>
<dbReference type="PANTHER" id="PTHR33376">
    <property type="match status" value="1"/>
</dbReference>
<dbReference type="InterPro" id="IPR018389">
    <property type="entry name" value="DctP_fam"/>
</dbReference>
<organism evidence="3 4">
    <name type="scientific">Corticibacter populi</name>
    <dbReference type="NCBI Taxonomy" id="1550736"/>
    <lineage>
        <taxon>Bacteria</taxon>
        <taxon>Pseudomonadati</taxon>
        <taxon>Pseudomonadota</taxon>
        <taxon>Betaproteobacteria</taxon>
        <taxon>Burkholderiales</taxon>
        <taxon>Comamonadaceae</taxon>
        <taxon>Corticibacter</taxon>
    </lineage>
</organism>
<dbReference type="OrthoDB" id="9794826at2"/>
<evidence type="ECO:0000256" key="2">
    <source>
        <dbReference type="SAM" id="SignalP"/>
    </source>
</evidence>
<name>A0A3M6QVX9_9BURK</name>
<sequence length="333" mass="35924">MPFPSHRLTKWTGRLLHAVAFTAACTTAGLSHAQTLRMGHVTAPTHVWSQVADRIGSNLAEATGGKTKVANNPLAKLGNEAQMINLLQSGAMPLGILTAGALSNREESFLAWSLPYTFTDVAHATRATQTPAAQTMLERLEPHGMVGLGYAMAGMRHVLSATEIRTATDLANQKIRSFPSPIYNDWWTANHAAPTAMPLSEVAPSLTTKLLDAVDVDLDALVSMKYHQQAPYLSLTNHMAFPSVIVVSKRHWDRLSEAERATLRAAVEEAQAWGFEQAIAAEARNLATAKADGAQISTPDLASFEQVAAPVRSKYITRNALIGAFHQQATALK</sequence>
<dbReference type="PANTHER" id="PTHR33376:SF2">
    <property type="entry name" value="DICARBOXYLATE-BINDING PERIPLASMIC PROTEIN"/>
    <property type="match status" value="1"/>
</dbReference>
<gene>
    <name evidence="3" type="ORF">D8I35_09080</name>
</gene>
<comment type="caution">
    <text evidence="3">The sequence shown here is derived from an EMBL/GenBank/DDBJ whole genome shotgun (WGS) entry which is preliminary data.</text>
</comment>
<dbReference type="Gene3D" id="3.40.190.170">
    <property type="entry name" value="Bacterial extracellular solute-binding protein, family 7"/>
    <property type="match status" value="1"/>
</dbReference>
<evidence type="ECO:0000256" key="1">
    <source>
        <dbReference type="ARBA" id="ARBA00022729"/>
    </source>
</evidence>
<dbReference type="Proteomes" id="UP000278006">
    <property type="component" value="Unassembled WGS sequence"/>
</dbReference>
<feature type="chain" id="PRO_5018080205" evidence="2">
    <location>
        <begin position="34"/>
        <end position="333"/>
    </location>
</feature>
<dbReference type="CDD" id="cd13603">
    <property type="entry name" value="PBP2_TRAP_Siap_TeaA_like"/>
    <property type="match status" value="1"/>
</dbReference>
<evidence type="ECO:0000313" key="4">
    <source>
        <dbReference type="Proteomes" id="UP000278006"/>
    </source>
</evidence>
<dbReference type="EMBL" id="RDQO01000002">
    <property type="protein sequence ID" value="RMX06652.1"/>
    <property type="molecule type" value="Genomic_DNA"/>
</dbReference>
<dbReference type="GO" id="GO:0030246">
    <property type="term" value="F:carbohydrate binding"/>
    <property type="evidence" value="ECO:0007669"/>
    <property type="project" value="TreeGrafter"/>
</dbReference>
<keyword evidence="1 2" id="KW-0732">Signal</keyword>
<feature type="signal peptide" evidence="2">
    <location>
        <begin position="1"/>
        <end position="33"/>
    </location>
</feature>
<accession>A0A3M6QVX9</accession>
<dbReference type="GO" id="GO:0055085">
    <property type="term" value="P:transmembrane transport"/>
    <property type="evidence" value="ECO:0007669"/>
    <property type="project" value="InterPro"/>
</dbReference>